<feature type="binding site" evidence="9">
    <location>
        <begin position="49"/>
        <end position="54"/>
    </location>
    <ligand>
        <name>GTP</name>
        <dbReference type="ChEBI" id="CHEBI:37565"/>
    </ligand>
</feature>
<name>A0A6A7G3I8_9CRUS</name>
<dbReference type="SUPFAM" id="SSF47895">
    <property type="entry name" value="Transducin (alpha subunit), insertion domain"/>
    <property type="match status" value="1"/>
</dbReference>
<accession>A0A6A7G3I8</accession>
<proteinExistence type="evidence at transcript level"/>
<keyword evidence="6" id="KW-0564">Palmitate</keyword>
<evidence type="ECO:0000313" key="12">
    <source>
        <dbReference type="EMBL" id="LAC25598.1"/>
    </source>
</evidence>
<dbReference type="SMART" id="SM00275">
    <property type="entry name" value="G_alpha"/>
    <property type="match status" value="1"/>
</dbReference>
<dbReference type="GO" id="GO:0007188">
    <property type="term" value="P:adenylate cyclase-modulating G protein-coupled receptor signaling pathway"/>
    <property type="evidence" value="ECO:0007669"/>
    <property type="project" value="TreeGrafter"/>
</dbReference>
<keyword evidence="2 10" id="KW-0479">Metal-binding</keyword>
<dbReference type="PRINTS" id="PR00318">
    <property type="entry name" value="GPROTEINA"/>
</dbReference>
<keyword evidence="3 9" id="KW-0547">Nucleotide-binding</keyword>
<feature type="binding site" evidence="10">
    <location>
        <position position="53"/>
    </location>
    <ligand>
        <name>Mg(2+)</name>
        <dbReference type="ChEBI" id="CHEBI:18420"/>
    </ligand>
</feature>
<dbReference type="GO" id="GO:0001664">
    <property type="term" value="F:G protein-coupled receptor binding"/>
    <property type="evidence" value="ECO:0007669"/>
    <property type="project" value="TreeGrafter"/>
</dbReference>
<dbReference type="Pfam" id="PF00503">
    <property type="entry name" value="G-alpha"/>
    <property type="match status" value="1"/>
</dbReference>
<dbReference type="InterPro" id="IPR011025">
    <property type="entry name" value="GproteinA_insert"/>
</dbReference>
<dbReference type="InterPro" id="IPR027417">
    <property type="entry name" value="P-loop_NTPase"/>
</dbReference>
<keyword evidence="8" id="KW-0449">Lipoprotein</keyword>
<dbReference type="EMBL" id="IACT01006465">
    <property type="protein sequence ID" value="LAC25598.1"/>
    <property type="molecule type" value="mRNA"/>
</dbReference>
<dbReference type="SUPFAM" id="SSF52540">
    <property type="entry name" value="P-loop containing nucleoside triphosphate hydrolases"/>
    <property type="match status" value="1"/>
</dbReference>
<dbReference type="InterPro" id="IPR001019">
    <property type="entry name" value="Gprotein_alpha_su"/>
</dbReference>
<dbReference type="GO" id="GO:0031683">
    <property type="term" value="F:G-protein beta/gamma-subunit complex binding"/>
    <property type="evidence" value="ECO:0007669"/>
    <property type="project" value="InterPro"/>
</dbReference>
<keyword evidence="4 10" id="KW-0460">Magnesium</keyword>
<feature type="compositionally biased region" description="Basic and acidic residues" evidence="11">
    <location>
        <begin position="12"/>
        <end position="28"/>
    </location>
</feature>
<dbReference type="Gene3D" id="1.10.400.10">
    <property type="entry name" value="GI Alpha 1, domain 2-like"/>
    <property type="match status" value="1"/>
</dbReference>
<evidence type="ECO:0000256" key="1">
    <source>
        <dbReference type="ARBA" id="ARBA00022707"/>
    </source>
</evidence>
<evidence type="ECO:0000256" key="5">
    <source>
        <dbReference type="ARBA" id="ARBA00023134"/>
    </source>
</evidence>
<protein>
    <submittedName>
        <fullName evidence="12">Guanine nucleotide-binding protein subunit alpha</fullName>
    </submittedName>
</protein>
<feature type="binding site" evidence="9">
    <location>
        <begin position="153"/>
        <end position="154"/>
    </location>
    <ligand>
        <name>GTP</name>
        <dbReference type="ChEBI" id="CHEBI:37565"/>
    </ligand>
</feature>
<evidence type="ECO:0000256" key="3">
    <source>
        <dbReference type="ARBA" id="ARBA00022741"/>
    </source>
</evidence>
<dbReference type="AlphaFoldDB" id="A0A6A7G3I8"/>
<evidence type="ECO:0000256" key="11">
    <source>
        <dbReference type="SAM" id="MobiDB-lite"/>
    </source>
</evidence>
<sequence>MLMGCCSSSQPDDERKRREKRSKQIESHLSKDRARNQRICKLLFLGSGESGKSTFFRQMRICHGPGFRKEELENFIPIVHSNTIGCMTTLIRMSQRLPGCAFAKELQPQADIFLDLEEGSDVTPEVASIVEAFWKDEGIQKTWTQRAKFQIFDSAAYFFARVHNFENRDYVPTVVDVLRCRIRTSGIVEETFKIEEATFHVFDVGGQRNERKKWMHCFENVTAVAFVASISEFDQVLIEDGETNRLIESLNVFEGVMQNKWFDETAIILFLNKKDLLLEKLGAGVRLADSFPAYKGDNSFDSCCDFIRKEFISRTGGTKIYVHITCATDETPQLKKLFASVKNIVVEASLKDGGFF</sequence>
<evidence type="ECO:0000256" key="7">
    <source>
        <dbReference type="ARBA" id="ARBA00023224"/>
    </source>
</evidence>
<evidence type="ECO:0000256" key="9">
    <source>
        <dbReference type="PIRSR" id="PIRSR601019-1"/>
    </source>
</evidence>
<dbReference type="FunFam" id="3.40.50.300:FF:002307">
    <property type="entry name" value="Guanine nucleotide-binding protein G(k) subunit alpha"/>
    <property type="match status" value="1"/>
</dbReference>
<dbReference type="PANTHER" id="PTHR10218:SF302">
    <property type="entry name" value="GUANINE NUCLEOTIDE-BINDING PROTEIN ALPHA-5 SUBUNIT"/>
    <property type="match status" value="1"/>
</dbReference>
<evidence type="ECO:0000256" key="8">
    <source>
        <dbReference type="ARBA" id="ARBA00023288"/>
    </source>
</evidence>
<reference evidence="12" key="1">
    <citation type="submission" date="2017-11" db="EMBL/GenBank/DDBJ databases">
        <title>The sensing device of the deep-sea amphipod.</title>
        <authorList>
            <person name="Kobayashi H."/>
            <person name="Nagahama T."/>
            <person name="Arai W."/>
            <person name="Sasagawa Y."/>
            <person name="Umeda M."/>
            <person name="Hayashi T."/>
            <person name="Nikaido I."/>
            <person name="Watanabe H."/>
            <person name="Oguri K."/>
            <person name="Kitazato H."/>
            <person name="Fujioka K."/>
            <person name="Kido Y."/>
            <person name="Takami H."/>
        </authorList>
    </citation>
    <scope>NUCLEOTIDE SEQUENCE</scope>
    <source>
        <tissue evidence="12">Whole body</tissue>
    </source>
</reference>
<dbReference type="GO" id="GO:0005525">
    <property type="term" value="F:GTP binding"/>
    <property type="evidence" value="ECO:0007669"/>
    <property type="project" value="UniProtKB-KW"/>
</dbReference>
<evidence type="ECO:0000256" key="2">
    <source>
        <dbReference type="ARBA" id="ARBA00022723"/>
    </source>
</evidence>
<feature type="binding site" evidence="9">
    <location>
        <position position="327"/>
    </location>
    <ligand>
        <name>GTP</name>
        <dbReference type="ChEBI" id="CHEBI:37565"/>
    </ligand>
</feature>
<feature type="binding site" evidence="9">
    <location>
        <begin position="203"/>
        <end position="207"/>
    </location>
    <ligand>
        <name>GTP</name>
        <dbReference type="ChEBI" id="CHEBI:37565"/>
    </ligand>
</feature>
<dbReference type="CDD" id="cd00066">
    <property type="entry name" value="G-alpha"/>
    <property type="match status" value="1"/>
</dbReference>
<dbReference type="GO" id="GO:0005834">
    <property type="term" value="C:heterotrimeric G-protein complex"/>
    <property type="evidence" value="ECO:0007669"/>
    <property type="project" value="TreeGrafter"/>
</dbReference>
<organism evidence="12">
    <name type="scientific">Hirondellea gigas</name>
    <dbReference type="NCBI Taxonomy" id="1518452"/>
    <lineage>
        <taxon>Eukaryota</taxon>
        <taxon>Metazoa</taxon>
        <taxon>Ecdysozoa</taxon>
        <taxon>Arthropoda</taxon>
        <taxon>Crustacea</taxon>
        <taxon>Multicrustacea</taxon>
        <taxon>Malacostraca</taxon>
        <taxon>Eumalacostraca</taxon>
        <taxon>Peracarida</taxon>
        <taxon>Amphipoda</taxon>
        <taxon>Amphilochidea</taxon>
        <taxon>Lysianassida</taxon>
        <taxon>Lysianassidira</taxon>
        <taxon>Lysianassoidea</taxon>
        <taxon>Lysianassidae</taxon>
        <taxon>Hirondellea</taxon>
    </lineage>
</organism>
<feature type="binding site" evidence="9">
    <location>
        <begin position="178"/>
        <end position="184"/>
    </location>
    <ligand>
        <name>GTP</name>
        <dbReference type="ChEBI" id="CHEBI:37565"/>
    </ligand>
</feature>
<keyword evidence="1" id="KW-0519">Myristate</keyword>
<evidence type="ECO:0000256" key="4">
    <source>
        <dbReference type="ARBA" id="ARBA00022842"/>
    </source>
</evidence>
<dbReference type="GO" id="GO:0005737">
    <property type="term" value="C:cytoplasm"/>
    <property type="evidence" value="ECO:0007669"/>
    <property type="project" value="TreeGrafter"/>
</dbReference>
<evidence type="ECO:0000256" key="10">
    <source>
        <dbReference type="PIRSR" id="PIRSR601019-2"/>
    </source>
</evidence>
<dbReference type="Gene3D" id="3.40.50.300">
    <property type="entry name" value="P-loop containing nucleotide triphosphate hydrolases"/>
    <property type="match status" value="1"/>
</dbReference>
<feature type="region of interest" description="Disordered" evidence="11">
    <location>
        <begin position="1"/>
        <end position="28"/>
    </location>
</feature>
<dbReference type="PROSITE" id="PS51882">
    <property type="entry name" value="G_ALPHA"/>
    <property type="match status" value="1"/>
</dbReference>
<dbReference type="GO" id="GO:0003924">
    <property type="term" value="F:GTPase activity"/>
    <property type="evidence" value="ECO:0007669"/>
    <property type="project" value="InterPro"/>
</dbReference>
<feature type="binding site" evidence="9">
    <location>
        <begin position="272"/>
        <end position="275"/>
    </location>
    <ligand>
        <name>GTP</name>
        <dbReference type="ChEBI" id="CHEBI:37565"/>
    </ligand>
</feature>
<dbReference type="PANTHER" id="PTHR10218">
    <property type="entry name" value="GTP-BINDING PROTEIN ALPHA SUBUNIT"/>
    <property type="match status" value="1"/>
</dbReference>
<feature type="compositionally biased region" description="Polar residues" evidence="11">
    <location>
        <begin position="1"/>
        <end position="10"/>
    </location>
</feature>
<keyword evidence="5 9" id="KW-0342">GTP-binding</keyword>
<dbReference type="GO" id="GO:0046872">
    <property type="term" value="F:metal ion binding"/>
    <property type="evidence" value="ECO:0007669"/>
    <property type="project" value="UniProtKB-KW"/>
</dbReference>
<evidence type="ECO:0000256" key="6">
    <source>
        <dbReference type="ARBA" id="ARBA00023139"/>
    </source>
</evidence>
<keyword evidence="7" id="KW-0807">Transducer</keyword>
<feature type="binding site" evidence="10">
    <location>
        <position position="184"/>
    </location>
    <ligand>
        <name>Mg(2+)</name>
        <dbReference type="ChEBI" id="CHEBI:18420"/>
    </ligand>
</feature>